<evidence type="ECO:0000256" key="1">
    <source>
        <dbReference type="ARBA" id="ARBA00023015"/>
    </source>
</evidence>
<dbReference type="SMART" id="SM00342">
    <property type="entry name" value="HTH_ARAC"/>
    <property type="match status" value="1"/>
</dbReference>
<evidence type="ECO:0000256" key="3">
    <source>
        <dbReference type="ARBA" id="ARBA00023163"/>
    </source>
</evidence>
<evidence type="ECO:0000259" key="5">
    <source>
        <dbReference type="PROSITE" id="PS01124"/>
    </source>
</evidence>
<accession>A0ABX1RHM1</accession>
<dbReference type="PANTHER" id="PTHR46796">
    <property type="entry name" value="HTH-TYPE TRANSCRIPTIONAL ACTIVATOR RHAS-RELATED"/>
    <property type="match status" value="1"/>
</dbReference>
<dbReference type="RefSeq" id="WP_169397175.1">
    <property type="nucleotide sequence ID" value="NZ_BAAAJH010000004.1"/>
</dbReference>
<keyword evidence="3" id="KW-0804">Transcription</keyword>
<gene>
    <name evidence="6" type="ORF">HF577_18700</name>
</gene>
<name>A0ABX1RHM1_9PSEU</name>
<dbReference type="Gene3D" id="1.10.10.60">
    <property type="entry name" value="Homeodomain-like"/>
    <property type="match status" value="2"/>
</dbReference>
<organism evidence="6 7">
    <name type="scientific">Pseudonocardia xinjiangensis</name>
    <dbReference type="NCBI Taxonomy" id="75289"/>
    <lineage>
        <taxon>Bacteria</taxon>
        <taxon>Bacillati</taxon>
        <taxon>Actinomycetota</taxon>
        <taxon>Actinomycetes</taxon>
        <taxon>Pseudonocardiales</taxon>
        <taxon>Pseudonocardiaceae</taxon>
        <taxon>Pseudonocardia</taxon>
    </lineage>
</organism>
<dbReference type="PROSITE" id="PS01124">
    <property type="entry name" value="HTH_ARAC_FAMILY_2"/>
    <property type="match status" value="1"/>
</dbReference>
<dbReference type="PROSITE" id="PS00041">
    <property type="entry name" value="HTH_ARAC_FAMILY_1"/>
    <property type="match status" value="1"/>
</dbReference>
<dbReference type="Proteomes" id="UP001296706">
    <property type="component" value="Unassembled WGS sequence"/>
</dbReference>
<reference evidence="6 7" key="1">
    <citation type="submission" date="2020-04" db="EMBL/GenBank/DDBJ databases">
        <authorList>
            <person name="Klaysubun C."/>
            <person name="Duangmal K."/>
            <person name="Lipun K."/>
        </authorList>
    </citation>
    <scope>NUCLEOTIDE SEQUENCE [LARGE SCALE GENOMIC DNA]</scope>
    <source>
        <strain evidence="6 7">JCM 11839</strain>
    </source>
</reference>
<sequence length="318" mass="34830">MARERSGEATNPAPPTFPRAPQAEGGAGFEALEVDQTGYSRQVFSSWHEAGWRSLLVRRFDDAPEVEDVMIPPSDAQQVVLVTSGRTEIESWVDGRWRSAGYLPGSIGMTAPGRPTRLRWRSTSPEPIGRLHVHLPGSTLRRAAAEMGSGELPEADALVVTDPLLEQVMLGLADAAATGAPDLYAESAAEFLAVHLLVRHTGRFLRPVPRQEDARVRRALQFMQENLHQPLSLADISRAAGLSSFHFLRVFKAATGHTPHRHLTKLRVAAARRHLEIGDLPVSAIAHVCGFSNPAHLSSAFAREMAISPSAYRRERRS</sequence>
<dbReference type="InterPro" id="IPR018060">
    <property type="entry name" value="HTH_AraC"/>
</dbReference>
<proteinExistence type="predicted"/>
<evidence type="ECO:0000256" key="2">
    <source>
        <dbReference type="ARBA" id="ARBA00023125"/>
    </source>
</evidence>
<comment type="caution">
    <text evidence="6">The sequence shown here is derived from an EMBL/GenBank/DDBJ whole genome shotgun (WGS) entry which is preliminary data.</text>
</comment>
<dbReference type="SUPFAM" id="SSF46689">
    <property type="entry name" value="Homeodomain-like"/>
    <property type="match status" value="2"/>
</dbReference>
<dbReference type="EMBL" id="JAAXKY010000059">
    <property type="protein sequence ID" value="NMH79109.1"/>
    <property type="molecule type" value="Genomic_DNA"/>
</dbReference>
<feature type="region of interest" description="Disordered" evidence="4">
    <location>
        <begin position="1"/>
        <end position="24"/>
    </location>
</feature>
<feature type="domain" description="HTH araC/xylS-type" evidence="5">
    <location>
        <begin position="217"/>
        <end position="315"/>
    </location>
</feature>
<evidence type="ECO:0000313" key="7">
    <source>
        <dbReference type="Proteomes" id="UP001296706"/>
    </source>
</evidence>
<dbReference type="PANTHER" id="PTHR46796:SF6">
    <property type="entry name" value="ARAC SUBFAMILY"/>
    <property type="match status" value="1"/>
</dbReference>
<protein>
    <submittedName>
        <fullName evidence="6">Helix-turn-helix transcriptional regulator</fullName>
    </submittedName>
</protein>
<dbReference type="InterPro" id="IPR018062">
    <property type="entry name" value="HTH_AraC-typ_CS"/>
</dbReference>
<dbReference type="InterPro" id="IPR009057">
    <property type="entry name" value="Homeodomain-like_sf"/>
</dbReference>
<keyword evidence="7" id="KW-1185">Reference proteome</keyword>
<evidence type="ECO:0000313" key="6">
    <source>
        <dbReference type="EMBL" id="NMH79109.1"/>
    </source>
</evidence>
<keyword evidence="2" id="KW-0238">DNA-binding</keyword>
<keyword evidence="1" id="KW-0805">Transcription regulation</keyword>
<dbReference type="Pfam" id="PF12833">
    <property type="entry name" value="HTH_18"/>
    <property type="match status" value="1"/>
</dbReference>
<dbReference type="InterPro" id="IPR050204">
    <property type="entry name" value="AraC_XylS_family_regulators"/>
</dbReference>
<evidence type="ECO:0000256" key="4">
    <source>
        <dbReference type="SAM" id="MobiDB-lite"/>
    </source>
</evidence>